<name>A0A9P5Y7L7_9AGAR</name>
<protein>
    <submittedName>
        <fullName evidence="1">Uncharacterized protein</fullName>
    </submittedName>
</protein>
<dbReference type="Proteomes" id="UP000807353">
    <property type="component" value="Unassembled WGS sequence"/>
</dbReference>
<accession>A0A9P5Y7L7</accession>
<dbReference type="EMBL" id="MU150260">
    <property type="protein sequence ID" value="KAF9463664.1"/>
    <property type="molecule type" value="Genomic_DNA"/>
</dbReference>
<evidence type="ECO:0000313" key="2">
    <source>
        <dbReference type="Proteomes" id="UP000807353"/>
    </source>
</evidence>
<proteinExistence type="predicted"/>
<keyword evidence="2" id="KW-1185">Reference proteome</keyword>
<organism evidence="1 2">
    <name type="scientific">Collybia nuda</name>
    <dbReference type="NCBI Taxonomy" id="64659"/>
    <lineage>
        <taxon>Eukaryota</taxon>
        <taxon>Fungi</taxon>
        <taxon>Dikarya</taxon>
        <taxon>Basidiomycota</taxon>
        <taxon>Agaricomycotina</taxon>
        <taxon>Agaricomycetes</taxon>
        <taxon>Agaricomycetidae</taxon>
        <taxon>Agaricales</taxon>
        <taxon>Tricholomatineae</taxon>
        <taxon>Clitocybaceae</taxon>
        <taxon>Collybia</taxon>
    </lineage>
</organism>
<comment type="caution">
    <text evidence="1">The sequence shown here is derived from an EMBL/GenBank/DDBJ whole genome shotgun (WGS) entry which is preliminary data.</text>
</comment>
<dbReference type="AlphaFoldDB" id="A0A9P5Y7L7"/>
<reference evidence="1" key="1">
    <citation type="submission" date="2020-11" db="EMBL/GenBank/DDBJ databases">
        <authorList>
            <consortium name="DOE Joint Genome Institute"/>
            <person name="Ahrendt S."/>
            <person name="Riley R."/>
            <person name="Andreopoulos W."/>
            <person name="Labutti K."/>
            <person name="Pangilinan J."/>
            <person name="Ruiz-Duenas F.J."/>
            <person name="Barrasa J.M."/>
            <person name="Sanchez-Garcia M."/>
            <person name="Camarero S."/>
            <person name="Miyauchi S."/>
            <person name="Serrano A."/>
            <person name="Linde D."/>
            <person name="Babiker R."/>
            <person name="Drula E."/>
            <person name="Ayuso-Fernandez I."/>
            <person name="Pacheco R."/>
            <person name="Padilla G."/>
            <person name="Ferreira P."/>
            <person name="Barriuso J."/>
            <person name="Kellner H."/>
            <person name="Castanera R."/>
            <person name="Alfaro M."/>
            <person name="Ramirez L."/>
            <person name="Pisabarro A.G."/>
            <person name="Kuo A."/>
            <person name="Tritt A."/>
            <person name="Lipzen A."/>
            <person name="He G."/>
            <person name="Yan M."/>
            <person name="Ng V."/>
            <person name="Cullen D."/>
            <person name="Martin F."/>
            <person name="Rosso M.-N."/>
            <person name="Henrissat B."/>
            <person name="Hibbett D."/>
            <person name="Martinez A.T."/>
            <person name="Grigoriev I.V."/>
        </authorList>
    </citation>
    <scope>NUCLEOTIDE SEQUENCE</scope>
    <source>
        <strain evidence="1">CBS 247.69</strain>
    </source>
</reference>
<sequence length="147" mass="14781">MCRKPSSHCPVSRVDESLINNSIKTYLSVYPDPTTASVAFAFFITFAFAGSDTVGSGFKDCNVTGGAAGAICASAVVGHVGGAGTSFRVVGCSWVPVVGALVIGGVGDAACAGASFRAMDPSWGLSVVGVVVERVSNDRSLVCVVAV</sequence>
<evidence type="ECO:0000313" key="1">
    <source>
        <dbReference type="EMBL" id="KAF9463664.1"/>
    </source>
</evidence>
<gene>
    <name evidence="1" type="ORF">BDZ94DRAFT_1258254</name>
</gene>